<feature type="region of interest" description="Disordered" evidence="5">
    <location>
        <begin position="1"/>
        <end position="63"/>
    </location>
</feature>
<dbReference type="SUPFAM" id="SSF81790">
    <property type="entry name" value="Myosin phosphatase inhibitor 17kDa protein, CPI-17"/>
    <property type="match status" value="1"/>
</dbReference>
<evidence type="ECO:0000256" key="3">
    <source>
        <dbReference type="ARBA" id="ARBA00023272"/>
    </source>
</evidence>
<name>A0A8C6EEG9_MOSMO</name>
<keyword evidence="4" id="KW-0472">Membrane</keyword>
<protein>
    <recommendedName>
        <fullName evidence="4">Protein phosphatase 1 regulatory subunit 14</fullName>
    </recommendedName>
</protein>
<dbReference type="PANTHER" id="PTHR16188:SF5">
    <property type="entry name" value="PROTEIN PHOSPHATASE 1 REGULATORY SUBUNIT 14B"/>
    <property type="match status" value="1"/>
</dbReference>
<evidence type="ECO:0000256" key="2">
    <source>
        <dbReference type="ARBA" id="ARBA00022553"/>
    </source>
</evidence>
<proteinExistence type="inferred from homology"/>
<organism evidence="6 7">
    <name type="scientific">Moschus moschiferus</name>
    <name type="common">Siberian musk deer</name>
    <name type="synonym">Moschus sibiricus</name>
    <dbReference type="NCBI Taxonomy" id="68415"/>
    <lineage>
        <taxon>Eukaryota</taxon>
        <taxon>Metazoa</taxon>
        <taxon>Chordata</taxon>
        <taxon>Craniata</taxon>
        <taxon>Vertebrata</taxon>
        <taxon>Euteleostomi</taxon>
        <taxon>Mammalia</taxon>
        <taxon>Eutheria</taxon>
        <taxon>Laurasiatheria</taxon>
        <taxon>Artiodactyla</taxon>
        <taxon>Ruminantia</taxon>
        <taxon>Pecora</taxon>
        <taxon>Moschidae</taxon>
        <taxon>Moschus</taxon>
    </lineage>
</organism>
<dbReference type="Ensembl" id="ENSMMST00000030840.1">
    <property type="protein sequence ID" value="ENSMMSP00000027990.1"/>
    <property type="gene ID" value="ENSMMSG00000020984.1"/>
</dbReference>
<dbReference type="GO" id="GO:0016020">
    <property type="term" value="C:membrane"/>
    <property type="evidence" value="ECO:0007669"/>
    <property type="project" value="UniProtKB-SubCell"/>
</dbReference>
<dbReference type="GO" id="GO:0004865">
    <property type="term" value="F:protein serine/threonine phosphatase inhibitor activity"/>
    <property type="evidence" value="ECO:0007669"/>
    <property type="project" value="TreeGrafter"/>
</dbReference>
<dbReference type="AlphaFoldDB" id="A0A8C6EEG9"/>
<evidence type="ECO:0000313" key="7">
    <source>
        <dbReference type="Proteomes" id="UP000694544"/>
    </source>
</evidence>
<comment type="similarity">
    <text evidence="1 4">Belongs to the PP1 inhibitor family.</text>
</comment>
<evidence type="ECO:0000256" key="4">
    <source>
        <dbReference type="RuleBase" id="RU369059"/>
    </source>
</evidence>
<accession>A0A8C6EEG9</accession>
<evidence type="ECO:0000313" key="6">
    <source>
        <dbReference type="Ensembl" id="ENSMMSP00000027990.1"/>
    </source>
</evidence>
<comment type="function">
    <text evidence="4">Inhibitor of PPP1CA.</text>
</comment>
<dbReference type="GO" id="GO:0045087">
    <property type="term" value="P:innate immune response"/>
    <property type="evidence" value="ECO:0007669"/>
    <property type="project" value="TreeGrafter"/>
</dbReference>
<dbReference type="GeneTree" id="ENSGT00950000182985"/>
<sequence>MGEFSRQEYWSGLPLPPPGDLNPGIEPRSPTLQADSLPSKPPGKPKRDPVMQAEATAGEGPVRHQGKVMVKYDHKELQKHLNVEQWIQEQLEDCQEEEIPELEIDVDELDMESNDTWAARVKELLNTGVGCHSLLQGIFLTLGSNPHLHWQADSLPLCHLGSPPHLCRNPLQISKPQTNPN</sequence>
<comment type="subcellular location">
    <subcellularLocation>
        <location evidence="4">Membrane</location>
        <topology evidence="4">Peripheral membrane protein</topology>
    </subcellularLocation>
</comment>
<dbReference type="Gene3D" id="1.10.150.220">
    <property type="entry name" value="CPI-17"/>
    <property type="match status" value="1"/>
</dbReference>
<keyword evidence="7" id="KW-1185">Reference proteome</keyword>
<dbReference type="Proteomes" id="UP000694544">
    <property type="component" value="Unplaced"/>
</dbReference>
<dbReference type="InterPro" id="IPR008025">
    <property type="entry name" value="CPI-17"/>
</dbReference>
<dbReference type="PANTHER" id="PTHR16188">
    <property type="entry name" value="PROTEIN PHOSPHATASE 1 INHIBITOR POTENTIATED BY PROTEIN KINASE C"/>
    <property type="match status" value="1"/>
</dbReference>
<evidence type="ECO:0000256" key="1">
    <source>
        <dbReference type="ARBA" id="ARBA00005483"/>
    </source>
</evidence>
<dbReference type="InterPro" id="IPR036658">
    <property type="entry name" value="CPI-17_sf"/>
</dbReference>
<keyword evidence="3 4" id="KW-0650">Protein phosphatase inhibitor</keyword>
<reference evidence="6" key="2">
    <citation type="submission" date="2025-09" db="UniProtKB">
        <authorList>
            <consortium name="Ensembl"/>
        </authorList>
    </citation>
    <scope>IDENTIFICATION</scope>
</reference>
<evidence type="ECO:0000256" key="5">
    <source>
        <dbReference type="SAM" id="MobiDB-lite"/>
    </source>
</evidence>
<dbReference type="GO" id="GO:0005737">
    <property type="term" value="C:cytoplasm"/>
    <property type="evidence" value="ECO:0007669"/>
    <property type="project" value="InterPro"/>
</dbReference>
<keyword evidence="2 4" id="KW-0597">Phosphoprotein</keyword>
<reference evidence="6" key="1">
    <citation type="submission" date="2025-08" db="UniProtKB">
        <authorList>
            <consortium name="Ensembl"/>
        </authorList>
    </citation>
    <scope>IDENTIFICATION</scope>
</reference>
<dbReference type="Pfam" id="PF05361">
    <property type="entry name" value="PP1_inhibitor"/>
    <property type="match status" value="1"/>
</dbReference>